<evidence type="ECO:0000313" key="2">
    <source>
        <dbReference type="Proteomes" id="UP001630127"/>
    </source>
</evidence>
<accession>A0ABD2ZHV2</accession>
<dbReference type="Proteomes" id="UP001630127">
    <property type="component" value="Unassembled WGS sequence"/>
</dbReference>
<comment type="caution">
    <text evidence="1">The sequence shown here is derived from an EMBL/GenBank/DDBJ whole genome shotgun (WGS) entry which is preliminary data.</text>
</comment>
<sequence>MGQNSSAYLESYFDNSARKCNKNLYRVYNPIRPWQVLAASYCLLFGRGELLLTCATTVVEGDEDCFYDSGVIACVLAALKVVVLFASVDEGARIMGPAGFASISLDKKLSRPSSSDIQ</sequence>
<proteinExistence type="predicted"/>
<keyword evidence="2" id="KW-1185">Reference proteome</keyword>
<evidence type="ECO:0000313" key="1">
    <source>
        <dbReference type="EMBL" id="KAL3519035.1"/>
    </source>
</evidence>
<gene>
    <name evidence="1" type="ORF">ACH5RR_021624</name>
</gene>
<reference evidence="1 2" key="1">
    <citation type="submission" date="2024-11" db="EMBL/GenBank/DDBJ databases">
        <title>A near-complete genome assembly of Cinchona calisaya.</title>
        <authorList>
            <person name="Lian D.C."/>
            <person name="Zhao X.W."/>
            <person name="Wei L."/>
        </authorList>
    </citation>
    <scope>NUCLEOTIDE SEQUENCE [LARGE SCALE GENOMIC DNA]</scope>
    <source>
        <tissue evidence="1">Nenye</tissue>
    </source>
</reference>
<organism evidence="1 2">
    <name type="scientific">Cinchona calisaya</name>
    <dbReference type="NCBI Taxonomy" id="153742"/>
    <lineage>
        <taxon>Eukaryota</taxon>
        <taxon>Viridiplantae</taxon>
        <taxon>Streptophyta</taxon>
        <taxon>Embryophyta</taxon>
        <taxon>Tracheophyta</taxon>
        <taxon>Spermatophyta</taxon>
        <taxon>Magnoliopsida</taxon>
        <taxon>eudicotyledons</taxon>
        <taxon>Gunneridae</taxon>
        <taxon>Pentapetalae</taxon>
        <taxon>asterids</taxon>
        <taxon>lamiids</taxon>
        <taxon>Gentianales</taxon>
        <taxon>Rubiaceae</taxon>
        <taxon>Cinchonoideae</taxon>
        <taxon>Cinchoneae</taxon>
        <taxon>Cinchona</taxon>
    </lineage>
</organism>
<dbReference type="AlphaFoldDB" id="A0ABD2ZHV2"/>
<protein>
    <submittedName>
        <fullName evidence="1">Uncharacterized protein</fullName>
    </submittedName>
</protein>
<name>A0ABD2ZHV2_9GENT</name>
<dbReference type="EMBL" id="JBJUIK010000009">
    <property type="protein sequence ID" value="KAL3519035.1"/>
    <property type="molecule type" value="Genomic_DNA"/>
</dbReference>